<dbReference type="RefSeq" id="WP_072956682.1">
    <property type="nucleotide sequence ID" value="NZ_FQUH01000004.1"/>
</dbReference>
<dbReference type="EMBL" id="FQUH01000004">
    <property type="protein sequence ID" value="SHE96069.1"/>
    <property type="molecule type" value="Genomic_DNA"/>
</dbReference>
<dbReference type="PROSITE" id="PS51084">
    <property type="entry name" value="HIT_2"/>
    <property type="match status" value="1"/>
</dbReference>
<dbReference type="PIRSF" id="PIRSF000714">
    <property type="entry name" value="HIT"/>
    <property type="match status" value="1"/>
</dbReference>
<evidence type="ECO:0000313" key="4">
    <source>
        <dbReference type="Proteomes" id="UP000184159"/>
    </source>
</evidence>
<organism evidence="3 4">
    <name type="scientific">Vibrio gazogenes DSM 21264 = NBRC 103151</name>
    <dbReference type="NCBI Taxonomy" id="1123492"/>
    <lineage>
        <taxon>Bacteria</taxon>
        <taxon>Pseudomonadati</taxon>
        <taxon>Pseudomonadota</taxon>
        <taxon>Gammaproteobacteria</taxon>
        <taxon>Vibrionales</taxon>
        <taxon>Vibrionaceae</taxon>
        <taxon>Vibrio</taxon>
    </lineage>
</organism>
<dbReference type="InterPro" id="IPR011146">
    <property type="entry name" value="HIT-like"/>
</dbReference>
<feature type="domain" description="HIT" evidence="2">
    <location>
        <begin position="2"/>
        <end position="104"/>
    </location>
</feature>
<protein>
    <submittedName>
        <fullName evidence="3">Diadenosine tetraphosphate (Ap4A) hydrolase</fullName>
    </submittedName>
</protein>
<evidence type="ECO:0000256" key="1">
    <source>
        <dbReference type="PROSITE-ProRule" id="PRU00464"/>
    </source>
</evidence>
<dbReference type="Gene3D" id="3.30.428.10">
    <property type="entry name" value="HIT-like"/>
    <property type="match status" value="1"/>
</dbReference>
<proteinExistence type="predicted"/>
<accession>A0A1M4XRF5</accession>
<name>A0A1M4XRF5_VIBGA</name>
<keyword evidence="3" id="KW-0378">Hydrolase</keyword>
<reference evidence="4" key="1">
    <citation type="submission" date="2016-11" db="EMBL/GenBank/DDBJ databases">
        <authorList>
            <person name="Varghese N."/>
            <person name="Submissions S."/>
        </authorList>
    </citation>
    <scope>NUCLEOTIDE SEQUENCE [LARGE SCALE GENOMIC DNA]</scope>
    <source>
        <strain evidence="4">DSM 21264</strain>
    </source>
</reference>
<dbReference type="AlphaFoldDB" id="A0A1M4XRF5"/>
<evidence type="ECO:0000259" key="2">
    <source>
        <dbReference type="PROSITE" id="PS51084"/>
    </source>
</evidence>
<dbReference type="SUPFAM" id="SSF54197">
    <property type="entry name" value="HIT-like"/>
    <property type="match status" value="1"/>
</dbReference>
<dbReference type="Pfam" id="PF01230">
    <property type="entry name" value="HIT"/>
    <property type="match status" value="1"/>
</dbReference>
<dbReference type="InterPro" id="IPR036265">
    <property type="entry name" value="HIT-like_sf"/>
</dbReference>
<dbReference type="Proteomes" id="UP000184159">
    <property type="component" value="Unassembled WGS sequence"/>
</dbReference>
<dbReference type="GO" id="GO:0016787">
    <property type="term" value="F:hydrolase activity"/>
    <property type="evidence" value="ECO:0007669"/>
    <property type="project" value="UniProtKB-KW"/>
</dbReference>
<sequence length="142" mass="16343">MSFELHPQLQQDTTYLGDFPLSLVLLHWDQAVPWVILVPKRTGIKEFHHLPMVDQQQFLIESQWVSQILESQYHPDKINLGALGNMVPQLHYHHIARFTEDEAWPGPIWGNTTGVRRNDMAQQHMANLLKTALAQSGIFTPV</sequence>
<comment type="caution">
    <text evidence="1">Lacks conserved residue(s) required for the propagation of feature annotation.</text>
</comment>
<keyword evidence="4" id="KW-1185">Reference proteome</keyword>
<evidence type="ECO:0000313" key="3">
    <source>
        <dbReference type="EMBL" id="SHE96069.1"/>
    </source>
</evidence>
<gene>
    <name evidence="3" type="ORF">SAMN02745781_01143</name>
</gene>
<dbReference type="InterPro" id="IPR026026">
    <property type="entry name" value="HIT_Hint"/>
</dbReference>